<name>A0A2H6MV83_9SAUR</name>
<reference evidence="1" key="1">
    <citation type="submission" date="2017-07" db="EMBL/GenBank/DDBJ databases">
        <authorList>
            <person name="Mikheyev A."/>
            <person name="Grau M."/>
        </authorList>
    </citation>
    <scope>NUCLEOTIDE SEQUENCE</scope>
    <source>
        <tissue evidence="1">Venom_gland</tissue>
    </source>
</reference>
<proteinExistence type="predicted"/>
<protein>
    <submittedName>
        <fullName evidence="1">Uncharacterized protein</fullName>
    </submittedName>
</protein>
<sequence length="134" mass="15424">MLEMQTTIRHILPHVVDLQKSKGILVTDPDVVRKNGWTFRIQTRTILLGITTEGYNKGSIYLILHILTAARMVYAQQWKSENTSSEREIIKKILVCAELDRLNVRTKKQRGDRILRHMEQILSMVGIERVGVGT</sequence>
<dbReference type="AlphaFoldDB" id="A0A2H6MV83"/>
<accession>A0A2H6MV83</accession>
<reference evidence="1" key="2">
    <citation type="submission" date="2017-12" db="EMBL/GenBank/DDBJ databases">
        <title>Coralsnake Venomics: Analyses of Venom Gland Transcriptomes and Proteomes of Six Brazilian Taxa.</title>
        <authorList>
            <person name="Aird S.D."/>
            <person name="Jorge da Silva N."/>
            <person name="Qiu L."/>
            <person name="Villar-Briones A."/>
            <person name="Aparecida-Saddi V."/>
            <person name="Campos-Telles M.P."/>
            <person name="Grau M."/>
            <person name="Mikheyev A.S."/>
        </authorList>
    </citation>
    <scope>NUCLEOTIDE SEQUENCE</scope>
    <source>
        <tissue evidence="1">Venom_gland</tissue>
    </source>
</reference>
<evidence type="ECO:0000313" key="1">
    <source>
        <dbReference type="EMBL" id="LAA18354.1"/>
    </source>
</evidence>
<dbReference type="EMBL" id="IACI01003281">
    <property type="protein sequence ID" value="LAA18354.1"/>
    <property type="molecule type" value="Transcribed_RNA"/>
</dbReference>
<organism evidence="1">
    <name type="scientific">Micrurus carvalhoi</name>
    <dbReference type="NCBI Taxonomy" id="3147026"/>
    <lineage>
        <taxon>Eukaryota</taxon>
        <taxon>Metazoa</taxon>
        <taxon>Chordata</taxon>
        <taxon>Craniata</taxon>
        <taxon>Vertebrata</taxon>
        <taxon>Euteleostomi</taxon>
        <taxon>Lepidosauria</taxon>
        <taxon>Squamata</taxon>
        <taxon>Bifurcata</taxon>
        <taxon>Unidentata</taxon>
        <taxon>Episquamata</taxon>
        <taxon>Toxicofera</taxon>
        <taxon>Serpentes</taxon>
        <taxon>Colubroidea</taxon>
        <taxon>Elapidae</taxon>
        <taxon>Elapinae</taxon>
        <taxon>Micrurus</taxon>
    </lineage>
</organism>